<dbReference type="Proteomes" id="UP000440224">
    <property type="component" value="Unassembled WGS sequence"/>
</dbReference>
<evidence type="ECO:0000256" key="1">
    <source>
        <dbReference type="SAM" id="MobiDB-lite"/>
    </source>
</evidence>
<protein>
    <submittedName>
        <fullName evidence="3">Helix-turn-helix domain-containing protein</fullName>
    </submittedName>
</protein>
<accession>A0A6N7Q2L9</accession>
<organism evidence="3 4">
    <name type="scientific">Polyangium spumosum</name>
    <dbReference type="NCBI Taxonomy" id="889282"/>
    <lineage>
        <taxon>Bacteria</taxon>
        <taxon>Pseudomonadati</taxon>
        <taxon>Myxococcota</taxon>
        <taxon>Polyangia</taxon>
        <taxon>Polyangiales</taxon>
        <taxon>Polyangiaceae</taxon>
        <taxon>Polyangium</taxon>
    </lineage>
</organism>
<dbReference type="GO" id="GO:0003677">
    <property type="term" value="F:DNA binding"/>
    <property type="evidence" value="ECO:0007669"/>
    <property type="project" value="InterPro"/>
</dbReference>
<sequence>MGFGMGRNRINRCPTDSPAFGNKRDAREVGTSKAHAQDFPRLLSVDQVATLLGLSTRTVRRLIKAGDLVAYRINRQVRVDAASVTHLLEASRTETSERAYSCRARKENTRSASRTSSADEAKAGSGLDGSTAAKFPSARRTASRPSASSTSSSPDGSASRLPQTAEELRKALRRLRHPS</sequence>
<keyword evidence="4" id="KW-1185">Reference proteome</keyword>
<gene>
    <name evidence="3" type="ORF">GF068_32055</name>
</gene>
<feature type="region of interest" description="Disordered" evidence="1">
    <location>
        <begin position="92"/>
        <end position="179"/>
    </location>
</feature>
<comment type="caution">
    <text evidence="3">The sequence shown here is derived from an EMBL/GenBank/DDBJ whole genome shotgun (WGS) entry which is preliminary data.</text>
</comment>
<reference evidence="3 4" key="1">
    <citation type="submission" date="2019-10" db="EMBL/GenBank/DDBJ databases">
        <title>A soil myxobacterium in the family Polyangiaceae.</title>
        <authorList>
            <person name="Li Y."/>
            <person name="Wang J."/>
        </authorList>
    </citation>
    <scope>NUCLEOTIDE SEQUENCE [LARGE SCALE GENOMIC DNA]</scope>
    <source>
        <strain evidence="3 4">DSM 14734</strain>
    </source>
</reference>
<dbReference type="InterPro" id="IPR041657">
    <property type="entry name" value="HTH_17"/>
</dbReference>
<evidence type="ECO:0000313" key="4">
    <source>
        <dbReference type="Proteomes" id="UP000440224"/>
    </source>
</evidence>
<dbReference type="InterPro" id="IPR010093">
    <property type="entry name" value="SinI_DNA-bd"/>
</dbReference>
<evidence type="ECO:0000313" key="3">
    <source>
        <dbReference type="EMBL" id="MRG96524.1"/>
    </source>
</evidence>
<dbReference type="NCBIfam" id="TIGR01764">
    <property type="entry name" value="excise"/>
    <property type="match status" value="1"/>
</dbReference>
<dbReference type="OrthoDB" id="5525992at2"/>
<dbReference type="EMBL" id="WJIE01000012">
    <property type="protein sequence ID" value="MRG96524.1"/>
    <property type="molecule type" value="Genomic_DNA"/>
</dbReference>
<feature type="domain" description="Helix-turn-helix" evidence="2">
    <location>
        <begin position="42"/>
        <end position="90"/>
    </location>
</feature>
<feature type="compositionally biased region" description="Low complexity" evidence="1">
    <location>
        <begin position="136"/>
        <end position="160"/>
    </location>
</feature>
<feature type="region of interest" description="Disordered" evidence="1">
    <location>
        <begin position="1"/>
        <end position="35"/>
    </location>
</feature>
<feature type="compositionally biased region" description="Basic and acidic residues" evidence="1">
    <location>
        <begin position="22"/>
        <end position="35"/>
    </location>
</feature>
<dbReference type="InterPro" id="IPR009061">
    <property type="entry name" value="DNA-bd_dom_put_sf"/>
</dbReference>
<dbReference type="AlphaFoldDB" id="A0A6N7Q2L9"/>
<dbReference type="SUPFAM" id="SSF46955">
    <property type="entry name" value="Putative DNA-binding domain"/>
    <property type="match status" value="1"/>
</dbReference>
<name>A0A6N7Q2L9_9BACT</name>
<proteinExistence type="predicted"/>
<dbReference type="Pfam" id="PF12728">
    <property type="entry name" value="HTH_17"/>
    <property type="match status" value="1"/>
</dbReference>
<evidence type="ECO:0000259" key="2">
    <source>
        <dbReference type="Pfam" id="PF12728"/>
    </source>
</evidence>